<reference evidence="6 7" key="1">
    <citation type="journal article" date="2022" name="Nat. Plants">
        <title>Genomes of leafy and leafless Platanthera orchids illuminate the evolution of mycoheterotrophy.</title>
        <authorList>
            <person name="Li M.H."/>
            <person name="Liu K.W."/>
            <person name="Li Z."/>
            <person name="Lu H.C."/>
            <person name="Ye Q.L."/>
            <person name="Zhang D."/>
            <person name="Wang J.Y."/>
            <person name="Li Y.F."/>
            <person name="Zhong Z.M."/>
            <person name="Liu X."/>
            <person name="Yu X."/>
            <person name="Liu D.K."/>
            <person name="Tu X.D."/>
            <person name="Liu B."/>
            <person name="Hao Y."/>
            <person name="Liao X.Y."/>
            <person name="Jiang Y.T."/>
            <person name="Sun W.H."/>
            <person name="Chen J."/>
            <person name="Chen Y.Q."/>
            <person name="Ai Y."/>
            <person name="Zhai J.W."/>
            <person name="Wu S.S."/>
            <person name="Zhou Z."/>
            <person name="Hsiao Y.Y."/>
            <person name="Wu W.L."/>
            <person name="Chen Y.Y."/>
            <person name="Lin Y.F."/>
            <person name="Hsu J.L."/>
            <person name="Li C.Y."/>
            <person name="Wang Z.W."/>
            <person name="Zhao X."/>
            <person name="Zhong W.Y."/>
            <person name="Ma X.K."/>
            <person name="Ma L."/>
            <person name="Huang J."/>
            <person name="Chen G.Z."/>
            <person name="Huang M.Z."/>
            <person name="Huang L."/>
            <person name="Peng D.H."/>
            <person name="Luo Y.B."/>
            <person name="Zou S.Q."/>
            <person name="Chen S.P."/>
            <person name="Lan S."/>
            <person name="Tsai W.C."/>
            <person name="Van de Peer Y."/>
            <person name="Liu Z.J."/>
        </authorList>
    </citation>
    <scope>NUCLEOTIDE SEQUENCE [LARGE SCALE GENOMIC DNA]</scope>
    <source>
        <strain evidence="6">Lor288</strain>
    </source>
</reference>
<evidence type="ECO:0000313" key="7">
    <source>
        <dbReference type="Proteomes" id="UP001412067"/>
    </source>
</evidence>
<dbReference type="PANTHER" id="PTHR13468:SF1">
    <property type="entry name" value="PROTEIN DEK"/>
    <property type="match status" value="1"/>
</dbReference>
<dbReference type="InterPro" id="IPR014876">
    <property type="entry name" value="DEK_C"/>
</dbReference>
<dbReference type="Proteomes" id="UP001412067">
    <property type="component" value="Unassembled WGS sequence"/>
</dbReference>
<evidence type="ECO:0000256" key="3">
    <source>
        <dbReference type="ARBA" id="ARBA00023125"/>
    </source>
</evidence>
<proteinExistence type="predicted"/>
<name>A0ABR2MUE8_9ASPA</name>
<comment type="subcellular location">
    <subcellularLocation>
        <location evidence="1">Nucleus</location>
    </subcellularLocation>
</comment>
<dbReference type="Pfam" id="PF08766">
    <property type="entry name" value="DEK_C"/>
    <property type="match status" value="1"/>
</dbReference>
<feature type="domain" description="DEK-C" evidence="5">
    <location>
        <begin position="1"/>
        <end position="43"/>
    </location>
</feature>
<gene>
    <name evidence="6" type="ORF">KSP40_PGU016310</name>
</gene>
<keyword evidence="4" id="KW-0539">Nucleus</keyword>
<dbReference type="PROSITE" id="PS51998">
    <property type="entry name" value="DEK_C"/>
    <property type="match status" value="1"/>
</dbReference>
<evidence type="ECO:0000256" key="4">
    <source>
        <dbReference type="ARBA" id="ARBA00023242"/>
    </source>
</evidence>
<dbReference type="EMBL" id="JBBWWR010000005">
    <property type="protein sequence ID" value="KAK8967234.1"/>
    <property type="molecule type" value="Genomic_DNA"/>
</dbReference>
<accession>A0ABR2MUE8</accession>
<evidence type="ECO:0000256" key="1">
    <source>
        <dbReference type="ARBA" id="ARBA00004123"/>
    </source>
</evidence>
<dbReference type="PANTHER" id="PTHR13468">
    <property type="entry name" value="DEK PROTEIN"/>
    <property type="match status" value="1"/>
</dbReference>
<keyword evidence="2" id="KW-0156">Chromatin regulator</keyword>
<evidence type="ECO:0000259" key="5">
    <source>
        <dbReference type="PROSITE" id="PS51998"/>
    </source>
</evidence>
<evidence type="ECO:0000313" key="6">
    <source>
        <dbReference type="EMBL" id="KAK8967234.1"/>
    </source>
</evidence>
<comment type="caution">
    <text evidence="6">The sequence shown here is derived from an EMBL/GenBank/DDBJ whole genome shotgun (WGS) entry which is preliminary data.</text>
</comment>
<dbReference type="InterPro" id="IPR044198">
    <property type="entry name" value="DEK"/>
</dbReference>
<protein>
    <recommendedName>
        <fullName evidence="5">DEK-C domain-containing protein</fullName>
    </recommendedName>
</protein>
<organism evidence="6 7">
    <name type="scientific">Platanthera guangdongensis</name>
    <dbReference type="NCBI Taxonomy" id="2320717"/>
    <lineage>
        <taxon>Eukaryota</taxon>
        <taxon>Viridiplantae</taxon>
        <taxon>Streptophyta</taxon>
        <taxon>Embryophyta</taxon>
        <taxon>Tracheophyta</taxon>
        <taxon>Spermatophyta</taxon>
        <taxon>Magnoliopsida</taxon>
        <taxon>Liliopsida</taxon>
        <taxon>Asparagales</taxon>
        <taxon>Orchidaceae</taxon>
        <taxon>Orchidoideae</taxon>
        <taxon>Orchideae</taxon>
        <taxon>Orchidinae</taxon>
        <taxon>Platanthera</taxon>
    </lineage>
</organism>
<dbReference type="Gene3D" id="1.10.10.60">
    <property type="entry name" value="Homeodomain-like"/>
    <property type="match status" value="1"/>
</dbReference>
<keyword evidence="7" id="KW-1185">Reference proteome</keyword>
<keyword evidence="3" id="KW-0238">DNA-binding</keyword>
<evidence type="ECO:0000256" key="2">
    <source>
        <dbReference type="ARBA" id="ARBA00022853"/>
    </source>
</evidence>
<sequence>MLKEVDFNVVTLADIIKQLGAHFNTDLMHRKTEIKAILEEVINNMTDDEEDGDDDGDGSAEK</sequence>
<dbReference type="SUPFAM" id="SSF109715">
    <property type="entry name" value="DEK C-terminal domain"/>
    <property type="match status" value="1"/>
</dbReference>